<keyword evidence="3" id="KW-1185">Reference proteome</keyword>
<dbReference type="Gene3D" id="1.20.120.450">
    <property type="entry name" value="dinb family like domain"/>
    <property type="match status" value="1"/>
</dbReference>
<dbReference type="Pfam" id="PF12867">
    <property type="entry name" value="DinB_2"/>
    <property type="match status" value="1"/>
</dbReference>
<dbReference type="EMBL" id="JBHSYQ010000015">
    <property type="protein sequence ID" value="MFC6999304.1"/>
    <property type="molecule type" value="Genomic_DNA"/>
</dbReference>
<protein>
    <submittedName>
        <fullName evidence="2">DinB family protein</fullName>
    </submittedName>
</protein>
<name>A0ABW2DNI2_9BACT</name>
<dbReference type="RefSeq" id="WP_066616245.1">
    <property type="nucleotide sequence ID" value="NZ_JBHSYQ010000015.1"/>
</dbReference>
<dbReference type="InterPro" id="IPR024775">
    <property type="entry name" value="DinB-like"/>
</dbReference>
<proteinExistence type="predicted"/>
<evidence type="ECO:0000313" key="2">
    <source>
        <dbReference type="EMBL" id="MFC6999304.1"/>
    </source>
</evidence>
<evidence type="ECO:0000313" key="3">
    <source>
        <dbReference type="Proteomes" id="UP001596405"/>
    </source>
</evidence>
<comment type="caution">
    <text evidence="2">The sequence shown here is derived from an EMBL/GenBank/DDBJ whole genome shotgun (WGS) entry which is preliminary data.</text>
</comment>
<dbReference type="SUPFAM" id="SSF109854">
    <property type="entry name" value="DinB/YfiT-like putative metalloenzymes"/>
    <property type="match status" value="1"/>
</dbReference>
<gene>
    <name evidence="2" type="ORF">ACFQHR_16835</name>
</gene>
<evidence type="ECO:0000259" key="1">
    <source>
        <dbReference type="Pfam" id="PF12867"/>
    </source>
</evidence>
<organism evidence="2 3">
    <name type="scientific">Rufibacter roseus</name>
    <dbReference type="NCBI Taxonomy" id="1567108"/>
    <lineage>
        <taxon>Bacteria</taxon>
        <taxon>Pseudomonadati</taxon>
        <taxon>Bacteroidota</taxon>
        <taxon>Cytophagia</taxon>
        <taxon>Cytophagales</taxon>
        <taxon>Hymenobacteraceae</taxon>
        <taxon>Rufibacter</taxon>
    </lineage>
</organism>
<accession>A0ABW2DNI2</accession>
<dbReference type="InterPro" id="IPR034660">
    <property type="entry name" value="DinB/YfiT-like"/>
</dbReference>
<dbReference type="Proteomes" id="UP001596405">
    <property type="component" value="Unassembled WGS sequence"/>
</dbReference>
<sequence length="175" mass="20267">MHISFHHLFQKLEKQRQEYVRLAKEFPNEALQIAPRADSWSTAQVLYHLEQVDAQVLKSIEKSLTIVQKLPSASLKTNFRSLLLNVFLRLPLKFKAPPVLGNMPSHVDLEEVLNSWETSRSRLKDLLDQFPPELMHKSMFRHPISGMLTMRQTLTFLHAHAAHHSKQFKATLPTV</sequence>
<reference evidence="3" key="1">
    <citation type="journal article" date="2019" name="Int. J. Syst. Evol. Microbiol.">
        <title>The Global Catalogue of Microorganisms (GCM) 10K type strain sequencing project: providing services to taxonomists for standard genome sequencing and annotation.</title>
        <authorList>
            <consortium name="The Broad Institute Genomics Platform"/>
            <consortium name="The Broad Institute Genome Sequencing Center for Infectious Disease"/>
            <person name="Wu L."/>
            <person name="Ma J."/>
        </authorList>
    </citation>
    <scope>NUCLEOTIDE SEQUENCE [LARGE SCALE GENOMIC DNA]</scope>
    <source>
        <strain evidence="3">CGMCC 4.7393</strain>
    </source>
</reference>
<feature type="domain" description="DinB-like" evidence="1">
    <location>
        <begin position="12"/>
        <end position="167"/>
    </location>
</feature>